<name>A0ABS6XCZ7_9BACT</name>
<evidence type="ECO:0000313" key="2">
    <source>
        <dbReference type="EMBL" id="MBW3365863.1"/>
    </source>
</evidence>
<dbReference type="RefSeq" id="WP_199110375.1">
    <property type="nucleotide sequence ID" value="NZ_JAHWXQ010000003.1"/>
</dbReference>
<dbReference type="Proteomes" id="UP000774935">
    <property type="component" value="Unassembled WGS sequence"/>
</dbReference>
<feature type="chain" id="PRO_5047527526" evidence="1">
    <location>
        <begin position="21"/>
        <end position="130"/>
    </location>
</feature>
<accession>A0ABS6XCZ7</accession>
<comment type="caution">
    <text evidence="2">The sequence shown here is derived from an EMBL/GenBank/DDBJ whole genome shotgun (WGS) entry which is preliminary data.</text>
</comment>
<organism evidence="2 3">
    <name type="scientific">Pontibacter populi</name>
    <dbReference type="NCBI Taxonomy" id="890055"/>
    <lineage>
        <taxon>Bacteria</taxon>
        <taxon>Pseudomonadati</taxon>
        <taxon>Bacteroidota</taxon>
        <taxon>Cytophagia</taxon>
        <taxon>Cytophagales</taxon>
        <taxon>Hymenobacteraceae</taxon>
        <taxon>Pontibacter</taxon>
    </lineage>
</organism>
<evidence type="ECO:0000256" key="1">
    <source>
        <dbReference type="SAM" id="SignalP"/>
    </source>
</evidence>
<proteinExistence type="predicted"/>
<keyword evidence="3" id="KW-1185">Reference proteome</keyword>
<evidence type="ECO:0000313" key="3">
    <source>
        <dbReference type="Proteomes" id="UP000774935"/>
    </source>
</evidence>
<protein>
    <submittedName>
        <fullName evidence="2">Uncharacterized protein</fullName>
    </submittedName>
</protein>
<sequence>MKQLVLVCIILSSLTFSSYANTEISHPTENIRTFGIEDGWYEATVRYYNSSSYTRSTYTLSVKVQYDRVVAIDFGNGGSVHSGYNNSGYIYSGGTLSYQRDYSSGSITSATARVTVSQGTTMTTFDISIN</sequence>
<keyword evidence="1" id="KW-0732">Signal</keyword>
<gene>
    <name evidence="2" type="ORF">KYK27_12455</name>
</gene>
<dbReference type="EMBL" id="JAHWXQ010000003">
    <property type="protein sequence ID" value="MBW3365863.1"/>
    <property type="molecule type" value="Genomic_DNA"/>
</dbReference>
<reference evidence="2 3" key="1">
    <citation type="submission" date="2021-07" db="EMBL/GenBank/DDBJ databases">
        <authorList>
            <person name="Kim M.K."/>
        </authorList>
    </citation>
    <scope>NUCLEOTIDE SEQUENCE [LARGE SCALE GENOMIC DNA]</scope>
    <source>
        <strain evidence="2 3">HLY7-15</strain>
    </source>
</reference>
<feature type="signal peptide" evidence="1">
    <location>
        <begin position="1"/>
        <end position="20"/>
    </location>
</feature>